<dbReference type="VEuPathDB" id="VectorBase:FBgn0085361"/>
<name>Q7KWG5_DROME</name>
<dbReference type="GeneID" id="2768895"/>
<reference evidence="2 4" key="4">
    <citation type="journal article" date="2002" name="Genome Biol.">
        <title>The transposable elements of the Drosophila melanogaster euchromatin: a genomics perspective.</title>
        <authorList>
            <person name="Kaminker J.S."/>
            <person name="Bergman C.M."/>
            <person name="Kronmiller B."/>
            <person name="Carlson J."/>
            <person name="Svirskas R."/>
            <person name="Patel S."/>
            <person name="Frise E."/>
            <person name="Wheeler D.A."/>
            <person name="Lewis S.E."/>
            <person name="Rubin G.M."/>
            <person name="Ashburner M."/>
            <person name="Celniker S.E."/>
        </authorList>
    </citation>
    <scope>NUCLEOTIDE SEQUENCE [LARGE SCALE GENOMIC DNA]</scope>
    <source>
        <strain evidence="4">Berkeley</strain>
    </source>
</reference>
<evidence type="ECO:0000313" key="3">
    <source>
        <dbReference type="FlyBase" id="FBgn0085361"/>
    </source>
</evidence>
<dbReference type="KEGG" id="dme:Dmel_CG34332"/>
<reference evidence="2 4" key="1">
    <citation type="journal article" date="2000" name="Science">
        <title>The genome sequence of Drosophila melanogaster.</title>
        <authorList>
            <person name="Adams M.D."/>
            <person name="Celniker S.E."/>
            <person name="Holt R.A."/>
            <person name="Evans C.A."/>
            <person name="Gocayne J.D."/>
            <person name="Amanatides P.G."/>
            <person name="Scherer S.E."/>
            <person name="Li P.W."/>
            <person name="Hoskins R.A."/>
            <person name="Galle R.F."/>
            <person name="George R.A."/>
            <person name="Lewis S.E."/>
            <person name="Richards S."/>
            <person name="Ashburner M."/>
            <person name="Henderson S.N."/>
            <person name="Sutton G.G."/>
            <person name="Wortman J.R."/>
            <person name="Yandell M.D."/>
            <person name="Zhang Q."/>
            <person name="Chen L.X."/>
            <person name="Brandon R.C."/>
            <person name="Rogers Y.H."/>
            <person name="Blazej R.G."/>
            <person name="Champe M."/>
            <person name="Pfeiffer B.D."/>
            <person name="Wan K.H."/>
            <person name="Doyle C."/>
            <person name="Baxter E.G."/>
            <person name="Helt G."/>
            <person name="Nelson C.R."/>
            <person name="Gabor G.L."/>
            <person name="Abril J.F."/>
            <person name="Agbayani A."/>
            <person name="An H.J."/>
            <person name="Andrews-Pfannkoch C."/>
            <person name="Baldwin D."/>
            <person name="Ballew R.M."/>
            <person name="Basu A."/>
            <person name="Baxendale J."/>
            <person name="Bayraktaroglu L."/>
            <person name="Beasley E.M."/>
            <person name="Beeson K.Y."/>
            <person name="Benos P.V."/>
            <person name="Berman B.P."/>
            <person name="Bhandari D."/>
            <person name="Bolshakov S."/>
            <person name="Borkova D."/>
            <person name="Botchan M.R."/>
            <person name="Bouck J."/>
            <person name="Brokstein P."/>
            <person name="Brottier P."/>
            <person name="Burtis K.C."/>
            <person name="Busam D.A."/>
            <person name="Butler H."/>
            <person name="Cadieu E."/>
            <person name="Center A."/>
            <person name="Chandra I."/>
            <person name="Cherry J.M."/>
            <person name="Cawley S."/>
            <person name="Dahlke C."/>
            <person name="Davenport L.B."/>
            <person name="Davies P."/>
            <person name="de Pablos B."/>
            <person name="Delcher A."/>
            <person name="Deng Z."/>
            <person name="Mays A.D."/>
            <person name="Dew I."/>
            <person name="Dietz S.M."/>
            <person name="Dodson K."/>
            <person name="Doup L.E."/>
            <person name="Downes M."/>
            <person name="Dugan-Rocha S."/>
            <person name="Dunkov B.C."/>
            <person name="Dunn P."/>
            <person name="Durbin K.J."/>
            <person name="Evangelista C.C."/>
            <person name="Ferraz C."/>
            <person name="Ferriera S."/>
            <person name="Fleischmann W."/>
            <person name="Fosler C."/>
            <person name="Gabrielian A.E."/>
            <person name="Garg N.S."/>
            <person name="Gelbart W.M."/>
            <person name="Glasser K."/>
            <person name="Glodek A."/>
            <person name="Gong F."/>
            <person name="Gorrell J.H."/>
            <person name="Gu Z."/>
            <person name="Guan P."/>
            <person name="Harris M."/>
            <person name="Harris N.L."/>
            <person name="Harvey D."/>
            <person name="Heiman T.J."/>
            <person name="Hernandez J.R."/>
            <person name="Houck J."/>
            <person name="Hostin D."/>
            <person name="Houston K.A."/>
            <person name="Howland T.J."/>
            <person name="Wei M.H."/>
            <person name="Ibegwam C."/>
            <person name="Jalali M."/>
            <person name="Kalush F."/>
            <person name="Karpen G.H."/>
            <person name="Ke Z."/>
            <person name="Kennison J.A."/>
            <person name="Ketchum K.A."/>
            <person name="Kimmel B.E."/>
            <person name="Kodira C.D."/>
            <person name="Kraft C."/>
            <person name="Kravitz S."/>
            <person name="Kulp D."/>
            <person name="Lai Z."/>
            <person name="Lasko P."/>
            <person name="Lei Y."/>
            <person name="Levitsky A.A."/>
            <person name="Li J."/>
            <person name="Li Z."/>
            <person name="Liang Y."/>
            <person name="Lin X."/>
            <person name="Liu X."/>
            <person name="Mattei B."/>
            <person name="McIntosh T.C."/>
            <person name="McLeod M.P."/>
            <person name="McPherson D."/>
            <person name="Merkulov G."/>
            <person name="Milshina N.V."/>
            <person name="Mobarry C."/>
            <person name="Morris J."/>
            <person name="Moshrefi A."/>
            <person name="Mount S.M."/>
            <person name="Moy M."/>
            <person name="Murphy B."/>
            <person name="Murphy L."/>
            <person name="Muzny D.M."/>
            <person name="Nelson D.L."/>
            <person name="Nelson D.R."/>
            <person name="Nelson K.A."/>
            <person name="Nixon K."/>
            <person name="Nusskern D.R."/>
            <person name="Pacleb J.M."/>
            <person name="Palazzolo M."/>
            <person name="Pittman G.S."/>
            <person name="Pan S."/>
            <person name="Pollard J."/>
            <person name="Puri V."/>
            <person name="Reese M.G."/>
            <person name="Reinert K."/>
            <person name="Remington K."/>
            <person name="Saunders R.D."/>
            <person name="Scheeler F."/>
            <person name="Shen H."/>
            <person name="Shue B.C."/>
            <person name="Siden-Kiamos I."/>
            <person name="Simpson M."/>
            <person name="Skupski M.P."/>
            <person name="Smith T."/>
            <person name="Spier E."/>
            <person name="Spradling A.C."/>
            <person name="Stapleton M."/>
            <person name="Strong R."/>
            <person name="Sun E."/>
            <person name="Svirskas R."/>
            <person name="Tector C."/>
            <person name="Turner R."/>
            <person name="Venter E."/>
            <person name="Wang A.H."/>
            <person name="Wang X."/>
            <person name="Wang Z.Y."/>
            <person name="Wassarman D.A."/>
            <person name="Weinstock G.M."/>
            <person name="Weissenbach J."/>
            <person name="Williams S.M."/>
            <person name="WoodageT"/>
            <person name="Worley K.C."/>
            <person name="Wu D."/>
            <person name="Yang S."/>
            <person name="Yao Q.A."/>
            <person name="Ye J."/>
            <person name="Yeh R.F."/>
            <person name="Zaveri J.S."/>
            <person name="Zhan M."/>
            <person name="Zhang G."/>
            <person name="Zhao Q."/>
            <person name="Zheng L."/>
            <person name="Zheng X.H."/>
            <person name="Zhong F.N."/>
            <person name="Zhong W."/>
            <person name="Zhou X."/>
            <person name="Zhu S."/>
            <person name="Zhu X."/>
            <person name="Smith H.O."/>
            <person name="Gibbs R.A."/>
            <person name="Myers E.W."/>
            <person name="Rubin G.M."/>
            <person name="Venter J.C."/>
        </authorList>
    </citation>
    <scope>NUCLEOTIDE SEQUENCE [LARGE SCALE GENOMIC DNA]</scope>
    <source>
        <strain evidence="4">Berkeley</strain>
    </source>
</reference>
<sequence>MADKSNENAYSTRNNEYLTRKDPEQPSVSNMISSPTYTEEIQRIDEEIQDMERLIAQKEKECEILYLFQLMHVIRGVLSQNQHLQDI</sequence>
<feature type="compositionally biased region" description="Polar residues" evidence="1">
    <location>
        <begin position="26"/>
        <end position="35"/>
    </location>
</feature>
<dbReference type="UCSC" id="CG34332-RA">
    <property type="organism name" value="d. melanogaster"/>
</dbReference>
<keyword evidence="4" id="KW-1185">Reference proteome</keyword>
<reference evidence="2 4" key="9">
    <citation type="journal article" date="2015" name="G3 (Bethesda)">
        <title>Gene Model Annotations for Drosophila melanogaster: Impact of High-Throughput Data.</title>
        <authorList>
            <consortium name="FlyBase Consortium"/>
            <person name="Matthews B.B."/>
            <person name="Dos Santos G."/>
            <person name="Crosby M.A."/>
            <person name="Emmert D.B."/>
            <person name="St Pierre S.E."/>
            <person name="Gramates L.S."/>
            <person name="Zhou P."/>
            <person name="Schroeder A.J."/>
            <person name="Falls K."/>
            <person name="Strelets V."/>
            <person name="Russo S.M."/>
            <person name="Gelbart W.M."/>
            <person name="null"/>
        </authorList>
    </citation>
    <scope>NUCLEOTIDE SEQUENCE [LARGE SCALE GENOMIC DNA]</scope>
    <source>
        <strain evidence="4">Berkeley</strain>
    </source>
</reference>
<dbReference type="FlyBase" id="FBgn0085361">
    <property type="gene designation" value="CG34332"/>
</dbReference>
<evidence type="ECO:0000313" key="4">
    <source>
        <dbReference type="Proteomes" id="UP000000803"/>
    </source>
</evidence>
<evidence type="ECO:0000313" key="2">
    <source>
        <dbReference type="EMBL" id="AAN08992.2"/>
    </source>
</evidence>
<reference evidence="2 4" key="6">
    <citation type="journal article" date="2005" name="PLoS Comput. Biol.">
        <title>Combined evidence annotation of transposable elements in genome sequences.</title>
        <authorList>
            <person name="Quesneville H."/>
            <person name="Bergman C.M."/>
            <person name="Andrieu O."/>
            <person name="Autard D."/>
            <person name="Nouaud D."/>
            <person name="Ashburner M."/>
            <person name="Anxolabehere D."/>
        </authorList>
    </citation>
    <scope>NUCLEOTIDE SEQUENCE [LARGE SCALE GENOMIC DNA]</scope>
    <source>
        <strain evidence="4">Berkeley</strain>
    </source>
</reference>
<reference evidence="2 4" key="2">
    <citation type="journal article" date="2002" name="Genome Biol.">
        <title>Finishing a whole-genome shotgun: release 3 of the Drosophila melanogaster euchromatic genome sequence.</title>
        <authorList>
            <person name="Celniker S.E."/>
            <person name="Wheeler D.A."/>
            <person name="Kronmiller B."/>
            <person name="Carlson J.W."/>
            <person name="Halpern A."/>
            <person name="Patel S."/>
            <person name="Adams M."/>
            <person name="Champe M."/>
            <person name="Dugan S.P."/>
            <person name="Frise E."/>
            <person name="Hodgson A."/>
            <person name="George R.A."/>
            <person name="Hoskins R.A."/>
            <person name="Laverty T."/>
            <person name="Muzny D.M."/>
            <person name="Nelson C.R."/>
            <person name="Pacleb J.M."/>
            <person name="Park S."/>
            <person name="Pfeiffer B.D."/>
            <person name="Richards S."/>
            <person name="Sodergren E.J."/>
            <person name="Svirskas R."/>
            <person name="Tabor P.E."/>
            <person name="Wan K."/>
            <person name="Stapleton M."/>
            <person name="Sutton G.G."/>
            <person name="Venter C."/>
            <person name="Weinstock G."/>
            <person name="Scherer S.E."/>
            <person name="Myers E.W."/>
            <person name="Gibbs R.A."/>
            <person name="Rubin G.M."/>
        </authorList>
    </citation>
    <scope>NUCLEOTIDE SEQUENCE [LARGE SCALE GENOMIC DNA]</scope>
    <source>
        <strain evidence="4">Berkeley</strain>
    </source>
</reference>
<dbReference type="Bgee" id="FBgn0085361">
    <property type="expression patterns" value="Expressed in spermatocyte in testis and 11 other cell types or tissues"/>
</dbReference>
<protein>
    <submittedName>
        <fullName evidence="2">Uncharacterized protein</fullName>
    </submittedName>
</protein>
<dbReference type="PhylomeDB" id="Q7KWG5"/>
<feature type="region of interest" description="Disordered" evidence="1">
    <location>
        <begin position="1"/>
        <end position="35"/>
    </location>
</feature>
<feature type="compositionally biased region" description="Polar residues" evidence="1">
    <location>
        <begin position="7"/>
        <end position="17"/>
    </location>
</feature>
<proteinExistence type="predicted"/>
<dbReference type="BioGRID-ORCS" id="2768895">
    <property type="hits" value="0 hits in 1 CRISPR screen"/>
</dbReference>
<dbReference type="InParanoid" id="Q7KWG5"/>
<reference evidence="2 4" key="10">
    <citation type="journal article" date="2015" name="G3 (Bethesda)">
        <title>Gene Model Annotations for Drosophila melanogaster: The Rule-Benders.</title>
        <authorList>
            <consortium name="FlyBase Consortium"/>
            <person name="Crosby M.A."/>
            <person name="Gramates L.S."/>
            <person name="Dos Santos G."/>
            <person name="Matthews B.B."/>
            <person name="St Pierre S.E."/>
            <person name="Zhou P."/>
            <person name="Schroeder A.J."/>
            <person name="Falls K."/>
            <person name="Emmert D.B."/>
            <person name="Russo S.M."/>
            <person name="Gelbart W.M."/>
            <person name="null"/>
        </authorList>
    </citation>
    <scope>NUCLEOTIDE SEQUENCE [LARGE SCALE GENOMIC DNA]</scope>
    <source>
        <strain evidence="4">Berkeley</strain>
    </source>
</reference>
<reference evidence="2 4" key="5">
    <citation type="journal article" date="2002" name="Genome Biol.">
        <title>Heterochromatic sequences in a Drosophila whole-genome shotgun assembly.</title>
        <authorList>
            <person name="Hoskins R.A."/>
            <person name="Smith C.D."/>
            <person name="Carlson J.W."/>
            <person name="Carvalho A.B."/>
            <person name="Halpern A."/>
            <person name="Kaminker J.S."/>
            <person name="Kennedy C."/>
            <person name="Mungall C.J."/>
            <person name="Sullivan B.A."/>
            <person name="Sutton G.G."/>
            <person name="Yasuhara J.C."/>
            <person name="Wakimoto B.T."/>
            <person name="Myers E.W."/>
            <person name="Celniker S.E."/>
            <person name="Rubin G.M."/>
            <person name="Karpen G.H."/>
        </authorList>
    </citation>
    <scope>NUCLEOTIDE SEQUENCE [LARGE SCALE GENOMIC DNA]</scope>
    <source>
        <strain evidence="4">Berkeley</strain>
    </source>
</reference>
<dbReference type="RefSeq" id="NP_001097033.1">
    <property type="nucleotide sequence ID" value="NM_001103563.2"/>
</dbReference>
<dbReference type="Proteomes" id="UP000000803">
    <property type="component" value="Chromosome X"/>
</dbReference>
<reference evidence="2 4" key="7">
    <citation type="journal article" date="2007" name="Science">
        <title>The Release 5.1 annotation of Drosophila melanogaster heterochromatin.</title>
        <authorList>
            <person name="Smith C.D."/>
            <person name="Shu S."/>
            <person name="Mungall C.J."/>
            <person name="Karpen G.H."/>
        </authorList>
    </citation>
    <scope>NUCLEOTIDE SEQUENCE [LARGE SCALE GENOMIC DNA]</scope>
    <source>
        <strain evidence="4">Berkeley</strain>
    </source>
</reference>
<dbReference type="PaxDb" id="7227-FBpp0111446"/>
<gene>
    <name evidence="2" type="primary">Dmel\CG34332</name>
    <name evidence="2 3" type="ORF">CG34332</name>
    <name evidence="2" type="ORF">Dmel_CG34332</name>
</gene>
<organism evidence="2 4">
    <name type="scientific">Drosophila melanogaster</name>
    <name type="common">Fruit fly</name>
    <dbReference type="NCBI Taxonomy" id="7227"/>
    <lineage>
        <taxon>Eukaryota</taxon>
        <taxon>Metazoa</taxon>
        <taxon>Ecdysozoa</taxon>
        <taxon>Arthropoda</taxon>
        <taxon>Hexapoda</taxon>
        <taxon>Insecta</taxon>
        <taxon>Pterygota</taxon>
        <taxon>Neoptera</taxon>
        <taxon>Endopterygota</taxon>
        <taxon>Diptera</taxon>
        <taxon>Brachycera</taxon>
        <taxon>Muscomorpha</taxon>
        <taxon>Ephydroidea</taxon>
        <taxon>Drosophilidae</taxon>
        <taxon>Drosophila</taxon>
        <taxon>Sophophora</taxon>
    </lineage>
</organism>
<dbReference type="HOGENOM" id="CLU_187100_0_0_1"/>
<reference evidence="2 4" key="3">
    <citation type="journal article" date="2002" name="Genome Biol.">
        <title>Annotation of the Drosophila melanogaster euchromatic genome: a systematic review.</title>
        <authorList>
            <person name="Misra S."/>
            <person name="Crosby M.A."/>
            <person name="Mungall C.J."/>
            <person name="Matthews B.B."/>
            <person name="Campbell K.S."/>
            <person name="Hradecky P."/>
            <person name="Huang Y."/>
            <person name="Kaminker J.S."/>
            <person name="Millburn G.H."/>
            <person name="Prochnik S.E."/>
            <person name="Smith C.D."/>
            <person name="Tupy J.L."/>
            <person name="Whitfied E.J."/>
            <person name="Bayraktaroglu L."/>
            <person name="Berman B.P."/>
            <person name="Bettencourt B.R."/>
            <person name="Celniker S.E."/>
            <person name="de Grey A.D."/>
            <person name="Drysdale R.A."/>
            <person name="Harris N.L."/>
            <person name="Richter J."/>
            <person name="Russo S."/>
            <person name="Schroeder A.J."/>
            <person name="Shu S.Q."/>
            <person name="Stapleton M."/>
            <person name="Yamada C."/>
            <person name="Ashburner M."/>
            <person name="Gelbart W.M."/>
            <person name="Rubin G.M."/>
            <person name="Lewis S.E."/>
        </authorList>
    </citation>
    <scope>GENOME REANNOTATION</scope>
    <source>
        <strain evidence="4">Berkeley</strain>
    </source>
</reference>
<reference evidence="2 4" key="8">
    <citation type="journal article" date="2007" name="Science">
        <title>Sequence finishing and mapping of Drosophila melanogaster heterochromatin.</title>
        <authorList>
            <person name="Hoskins R.A."/>
            <person name="Carlson J.W."/>
            <person name="Kennedy C."/>
            <person name="Acevedo D."/>
            <person name="Evans-Holm M."/>
            <person name="Frise E."/>
            <person name="Wan K.H."/>
            <person name="Park S."/>
            <person name="Mendez-Lago M."/>
            <person name="Rossi F."/>
            <person name="Villasante A."/>
            <person name="Dimitri P."/>
            <person name="Karpen G.H."/>
            <person name="Celniker S.E."/>
        </authorList>
    </citation>
    <scope>NUCLEOTIDE SEQUENCE [LARGE SCALE GENOMIC DNA]</scope>
    <source>
        <strain evidence="4">Berkeley</strain>
    </source>
</reference>
<dbReference type="SMR" id="Q7KWG5"/>
<evidence type="ECO:0000256" key="1">
    <source>
        <dbReference type="SAM" id="MobiDB-lite"/>
    </source>
</evidence>
<dbReference type="OMA" id="NENAYST"/>
<dbReference type="EMBL" id="AE014298">
    <property type="protein sequence ID" value="AAN08992.2"/>
    <property type="molecule type" value="Genomic_DNA"/>
</dbReference>
<reference evidence="2 4" key="11">
    <citation type="journal article" date="2015" name="Genome Res.">
        <title>The Release 6 reference sequence of the Drosophila melanogaster genome.</title>
        <authorList>
            <person name="Hoskins R.A."/>
            <person name="Carlson J.W."/>
            <person name="Wan K.H."/>
            <person name="Park S."/>
            <person name="Mendez I."/>
            <person name="Galle S.E."/>
            <person name="Booth B.W."/>
            <person name="Pfeiffer B.D."/>
            <person name="George R.A."/>
            <person name="Svirskas R."/>
            <person name="Krzywinski M."/>
            <person name="Schein J."/>
            <person name="Accardo M.C."/>
            <person name="Damia E."/>
            <person name="Messina G."/>
            <person name="Mendez-Lago M."/>
            <person name="de Pablos B."/>
            <person name="Demakova O.V."/>
            <person name="Andreyeva E.N."/>
            <person name="Boldyreva L.V."/>
            <person name="Marra M."/>
            <person name="Carvalho A.B."/>
            <person name="Dimitri P."/>
            <person name="Villasante A."/>
            <person name="Zhimulev I.F."/>
            <person name="Rubin G.M."/>
            <person name="Karpen G.H."/>
            <person name="Celniker S.E."/>
        </authorList>
    </citation>
    <scope>NUCLEOTIDE SEQUENCE [LARGE SCALE GENOMIC DNA]</scope>
    <source>
        <strain evidence="4">Berkeley</strain>
    </source>
</reference>
<accession>Q7KWG5</accession>
<dbReference type="AGR" id="FB:FBgn0085361"/>
<dbReference type="AlphaFoldDB" id="Q7KWG5"/>